<dbReference type="InterPro" id="IPR058240">
    <property type="entry name" value="rSAM_sf"/>
</dbReference>
<dbReference type="NCBIfam" id="TIGR03821">
    <property type="entry name" value="EFP_modif_epmB"/>
    <property type="match status" value="1"/>
</dbReference>
<sequence>MTQSIPPFHQKNLFKIPHLADLNIDDNSPFPLKVPDDFMQQMDVSDPNDPLLKQILPLKIENQIAMGFSTDPVQDLDFTPSPSLIHKYHGRVLLIASPKCDIHCRYCFRRHFPYATHSNTRHWQKALEYIQQDHSIHEVILSGGDPMSLSEHSLVRLIQKIEAIPHIQTLRIHSRTPIVAPSQAPTTELIAWAKSSRLNKVLVVHCNHANELSTQTATLFSLYKAAGFHLLNQSVLLKGINDQVNLLETLSHALFKQGVLPYYLNQLDRVQGAMHFEVDHTTAVQIHTKLRKKLPGYLLPQLVQDIQGKPYKTPLRSF</sequence>
<dbReference type="SUPFAM" id="SSF102114">
    <property type="entry name" value="Radical SAM enzymes"/>
    <property type="match status" value="1"/>
</dbReference>
<keyword evidence="10 13" id="KW-0413">Isomerase</keyword>
<proteinExistence type="predicted"/>
<evidence type="ECO:0000256" key="7">
    <source>
        <dbReference type="ARBA" id="ARBA00022898"/>
    </source>
</evidence>
<dbReference type="Pfam" id="PF04055">
    <property type="entry name" value="Radical_SAM"/>
    <property type="match status" value="1"/>
</dbReference>
<dbReference type="PANTHER" id="PTHR30538">
    <property type="entry name" value="LYSINE 2,3-AMINOMUTASE-RELATED"/>
    <property type="match status" value="1"/>
</dbReference>
<keyword evidence="6" id="KW-0479">Metal-binding</keyword>
<evidence type="ECO:0000256" key="10">
    <source>
        <dbReference type="ARBA" id="ARBA00023235"/>
    </source>
</evidence>
<accession>A0A3B0VWN3</accession>
<dbReference type="GO" id="GO:0051539">
    <property type="term" value="F:4 iron, 4 sulfur cluster binding"/>
    <property type="evidence" value="ECO:0007669"/>
    <property type="project" value="UniProtKB-KW"/>
</dbReference>
<dbReference type="PANTHER" id="PTHR30538:SF1">
    <property type="entry name" value="L-LYSINE 2,3-AMINOMUTASE"/>
    <property type="match status" value="1"/>
</dbReference>
<dbReference type="InterPro" id="IPR007197">
    <property type="entry name" value="rSAM"/>
</dbReference>
<evidence type="ECO:0000259" key="12">
    <source>
        <dbReference type="PROSITE" id="PS51918"/>
    </source>
</evidence>
<keyword evidence="5" id="KW-0949">S-adenosyl-L-methionine</keyword>
<organism evidence="13">
    <name type="scientific">hydrothermal vent metagenome</name>
    <dbReference type="NCBI Taxonomy" id="652676"/>
    <lineage>
        <taxon>unclassified sequences</taxon>
        <taxon>metagenomes</taxon>
        <taxon>ecological metagenomes</taxon>
    </lineage>
</organism>
<keyword evidence="7" id="KW-0663">Pyridoxal phosphate</keyword>
<comment type="catalytic activity">
    <reaction evidence="1">
        <text>L-lysine = D-beta-lysine</text>
        <dbReference type="Rhea" id="RHEA:44148"/>
        <dbReference type="ChEBI" id="CHEBI:32551"/>
        <dbReference type="ChEBI" id="CHEBI:84138"/>
    </reaction>
</comment>
<dbReference type="GO" id="GO:0016853">
    <property type="term" value="F:isomerase activity"/>
    <property type="evidence" value="ECO:0007669"/>
    <property type="project" value="UniProtKB-KW"/>
</dbReference>
<evidence type="ECO:0000256" key="4">
    <source>
        <dbReference type="ARBA" id="ARBA00022485"/>
    </source>
</evidence>
<name>A0A3B0VWN3_9ZZZZ</name>
<dbReference type="NCBIfam" id="TIGR00238">
    <property type="entry name" value="KamA family radical SAM protein"/>
    <property type="match status" value="1"/>
</dbReference>
<evidence type="ECO:0000313" key="13">
    <source>
        <dbReference type="EMBL" id="VAW44730.1"/>
    </source>
</evidence>
<keyword evidence="9" id="KW-0411">Iron-sulfur</keyword>
<evidence type="ECO:0000256" key="2">
    <source>
        <dbReference type="ARBA" id="ARBA00001933"/>
    </source>
</evidence>
<dbReference type="EMBL" id="UOFB01000058">
    <property type="protein sequence ID" value="VAW44730.1"/>
    <property type="molecule type" value="Genomic_DNA"/>
</dbReference>
<dbReference type="SFLD" id="SFLDS00029">
    <property type="entry name" value="Radical_SAM"/>
    <property type="match status" value="1"/>
</dbReference>
<evidence type="ECO:0000256" key="1">
    <source>
        <dbReference type="ARBA" id="ARBA00001352"/>
    </source>
</evidence>
<keyword evidence="4" id="KW-0004">4Fe-4S</keyword>
<evidence type="ECO:0000256" key="5">
    <source>
        <dbReference type="ARBA" id="ARBA00022691"/>
    </source>
</evidence>
<protein>
    <recommendedName>
        <fullName evidence="3">L-lysine 2,3-aminomutase</fullName>
    </recommendedName>
    <alternativeName>
        <fullName evidence="11">EF-P post-translational modification enzyme B</fullName>
    </alternativeName>
</protein>
<dbReference type="SFLD" id="SFLDF00314">
    <property type="entry name" value="L-lysine_2_3-aminomutase_(yjeK"/>
    <property type="match status" value="1"/>
</dbReference>
<evidence type="ECO:0000256" key="9">
    <source>
        <dbReference type="ARBA" id="ARBA00023014"/>
    </source>
</evidence>
<gene>
    <name evidence="13" type="ORF">MNBD_GAMMA04-68</name>
</gene>
<dbReference type="CDD" id="cd01335">
    <property type="entry name" value="Radical_SAM"/>
    <property type="match status" value="1"/>
</dbReference>
<comment type="cofactor">
    <cofactor evidence="2">
        <name>pyridoxal 5'-phosphate</name>
        <dbReference type="ChEBI" id="CHEBI:597326"/>
    </cofactor>
</comment>
<dbReference type="AlphaFoldDB" id="A0A3B0VWN3"/>
<dbReference type="Gene3D" id="3.20.20.70">
    <property type="entry name" value="Aldolase class I"/>
    <property type="match status" value="1"/>
</dbReference>
<evidence type="ECO:0000256" key="3">
    <source>
        <dbReference type="ARBA" id="ARBA00022363"/>
    </source>
</evidence>
<evidence type="ECO:0000256" key="6">
    <source>
        <dbReference type="ARBA" id="ARBA00022723"/>
    </source>
</evidence>
<feature type="domain" description="Radical SAM core" evidence="12">
    <location>
        <begin position="86"/>
        <end position="298"/>
    </location>
</feature>
<dbReference type="PIRSF" id="PIRSF004911">
    <property type="entry name" value="DUF160"/>
    <property type="match status" value="1"/>
</dbReference>
<dbReference type="InterPro" id="IPR003739">
    <property type="entry name" value="Lys_aminomutase/Glu_NH3_mut"/>
</dbReference>
<evidence type="ECO:0000256" key="8">
    <source>
        <dbReference type="ARBA" id="ARBA00023004"/>
    </source>
</evidence>
<evidence type="ECO:0000256" key="11">
    <source>
        <dbReference type="ARBA" id="ARBA00030756"/>
    </source>
</evidence>
<dbReference type="InterPro" id="IPR013785">
    <property type="entry name" value="Aldolase_TIM"/>
</dbReference>
<dbReference type="InterPro" id="IPR022462">
    <property type="entry name" value="EpmB"/>
</dbReference>
<dbReference type="GO" id="GO:0046872">
    <property type="term" value="F:metal ion binding"/>
    <property type="evidence" value="ECO:0007669"/>
    <property type="project" value="UniProtKB-KW"/>
</dbReference>
<keyword evidence="8" id="KW-0408">Iron</keyword>
<dbReference type="SFLD" id="SFLDG01070">
    <property type="entry name" value="PLP-dependent"/>
    <property type="match status" value="1"/>
</dbReference>
<reference evidence="13" key="1">
    <citation type="submission" date="2018-06" db="EMBL/GenBank/DDBJ databases">
        <authorList>
            <person name="Zhirakovskaya E."/>
        </authorList>
    </citation>
    <scope>NUCLEOTIDE SEQUENCE</scope>
</reference>
<dbReference type="PROSITE" id="PS51918">
    <property type="entry name" value="RADICAL_SAM"/>
    <property type="match status" value="1"/>
</dbReference>